<protein>
    <recommendedName>
        <fullName evidence="3">Chromo domain-containing protein</fullName>
    </recommendedName>
</protein>
<keyword evidence="2" id="KW-1185">Reference proteome</keyword>
<dbReference type="AlphaFoldDB" id="H3GLR1"/>
<dbReference type="Proteomes" id="UP000005238">
    <property type="component" value="Unassembled WGS sequence"/>
</dbReference>
<accession>H3GLR1</accession>
<evidence type="ECO:0008006" key="3">
    <source>
        <dbReference type="Google" id="ProtNLM"/>
    </source>
</evidence>
<evidence type="ECO:0000313" key="2">
    <source>
        <dbReference type="Proteomes" id="UP000005238"/>
    </source>
</evidence>
<proteinExistence type="predicted"/>
<organism evidence="1 2">
    <name type="scientific">Phytophthora ramorum</name>
    <name type="common">Sudden oak death agent</name>
    <dbReference type="NCBI Taxonomy" id="164328"/>
    <lineage>
        <taxon>Eukaryota</taxon>
        <taxon>Sar</taxon>
        <taxon>Stramenopiles</taxon>
        <taxon>Oomycota</taxon>
        <taxon>Peronosporomycetes</taxon>
        <taxon>Peronosporales</taxon>
        <taxon>Peronosporaceae</taxon>
        <taxon>Phytophthora</taxon>
    </lineage>
</organism>
<dbReference type="CDD" id="cd00024">
    <property type="entry name" value="CD_CSD"/>
    <property type="match status" value="1"/>
</dbReference>
<dbReference type="EMBL" id="DS566021">
    <property type="status" value="NOT_ANNOTATED_CDS"/>
    <property type="molecule type" value="Genomic_DNA"/>
</dbReference>
<dbReference type="InParanoid" id="H3GLR1"/>
<dbReference type="EnsemblProtists" id="Phyra77357">
    <property type="protein sequence ID" value="Phyra77357"/>
    <property type="gene ID" value="Phyra77357"/>
</dbReference>
<dbReference type="InterPro" id="IPR016197">
    <property type="entry name" value="Chromo-like_dom_sf"/>
</dbReference>
<dbReference type="HOGENOM" id="CLU_131806_0_0_1"/>
<reference evidence="1" key="2">
    <citation type="submission" date="2015-06" db="UniProtKB">
        <authorList>
            <consortium name="EnsemblProtists"/>
        </authorList>
    </citation>
    <scope>IDENTIFICATION</scope>
    <source>
        <strain evidence="1">Pr102</strain>
    </source>
</reference>
<reference evidence="2" key="1">
    <citation type="journal article" date="2006" name="Science">
        <title>Phytophthora genome sequences uncover evolutionary origins and mechanisms of pathogenesis.</title>
        <authorList>
            <person name="Tyler B.M."/>
            <person name="Tripathy S."/>
            <person name="Zhang X."/>
            <person name="Dehal P."/>
            <person name="Jiang R.H."/>
            <person name="Aerts A."/>
            <person name="Arredondo F.D."/>
            <person name="Baxter L."/>
            <person name="Bensasson D."/>
            <person name="Beynon J.L."/>
            <person name="Chapman J."/>
            <person name="Damasceno C.M."/>
            <person name="Dorrance A.E."/>
            <person name="Dou D."/>
            <person name="Dickerman A.W."/>
            <person name="Dubchak I.L."/>
            <person name="Garbelotto M."/>
            <person name="Gijzen M."/>
            <person name="Gordon S.G."/>
            <person name="Govers F."/>
            <person name="Grunwald N.J."/>
            <person name="Huang W."/>
            <person name="Ivors K.L."/>
            <person name="Jones R.W."/>
            <person name="Kamoun S."/>
            <person name="Krampis K."/>
            <person name="Lamour K.H."/>
            <person name="Lee M.K."/>
            <person name="McDonald W.H."/>
            <person name="Medina M."/>
            <person name="Meijer H.J."/>
            <person name="Nordberg E.K."/>
            <person name="Maclean D.J."/>
            <person name="Ospina-Giraldo M.D."/>
            <person name="Morris P.F."/>
            <person name="Phuntumart V."/>
            <person name="Putnam N.H."/>
            <person name="Rash S."/>
            <person name="Rose J.K."/>
            <person name="Sakihama Y."/>
            <person name="Salamov A.A."/>
            <person name="Savidor A."/>
            <person name="Scheuring C.F."/>
            <person name="Smith B.M."/>
            <person name="Sobral B.W."/>
            <person name="Terry A."/>
            <person name="Torto-Alalibo T.A."/>
            <person name="Win J."/>
            <person name="Xu Z."/>
            <person name="Zhang H."/>
            <person name="Grigoriev I.V."/>
            <person name="Rokhsar D.S."/>
            <person name="Boore J.L."/>
        </authorList>
    </citation>
    <scope>NUCLEOTIDE SEQUENCE [LARGE SCALE GENOMIC DNA]</scope>
    <source>
        <strain evidence="2">Pr102</strain>
    </source>
</reference>
<evidence type="ECO:0000313" key="1">
    <source>
        <dbReference type="EnsemblProtists" id="Phyra77357"/>
    </source>
</evidence>
<dbReference type="SUPFAM" id="SSF54160">
    <property type="entry name" value="Chromo domain-like"/>
    <property type="match status" value="1"/>
</dbReference>
<name>H3GLR1_PHYRM</name>
<sequence>MPALKPKKNEFSSAKEFKTLLVTASKMHKIRVSNEAIRHLRLTMNTTIASASLLPEAINVIIASLAERKTRRVGLEDVREWLTPSAYDDDDTPDDCADEERKAEPVHYVEKLLNWKREKRVTYYLVDWQPTWEPKEHLNEKLVATFEEERRLLVRKTFIEEEAVEDNTLNDTET</sequence>
<dbReference type="Gene3D" id="2.40.50.40">
    <property type="match status" value="1"/>
</dbReference>
<dbReference type="OMA" id="WLTPSAY"/>